<evidence type="ECO:0000313" key="2">
    <source>
        <dbReference type="Proteomes" id="UP001265746"/>
    </source>
</evidence>
<name>A0AAD9W5F5_PHOAM</name>
<protein>
    <submittedName>
        <fullName evidence="1">Uncharacterized protein</fullName>
    </submittedName>
</protein>
<comment type="caution">
    <text evidence="1">The sequence shown here is derived from an EMBL/GenBank/DDBJ whole genome shotgun (WGS) entry which is preliminary data.</text>
</comment>
<evidence type="ECO:0000313" key="1">
    <source>
        <dbReference type="EMBL" id="KAK2610554.1"/>
    </source>
</evidence>
<reference evidence="1" key="1">
    <citation type="submission" date="2023-06" db="EMBL/GenBank/DDBJ databases">
        <authorList>
            <person name="Noh H."/>
        </authorList>
    </citation>
    <scope>NUCLEOTIDE SEQUENCE</scope>
    <source>
        <strain evidence="1">DUCC20226</strain>
    </source>
</reference>
<proteinExistence type="predicted"/>
<sequence>MTQFLVVHPREGVEEPIQGMFNRQVKTSGVLSQIRHTELDEGLDNFQKLSTVRLSLNSSTEPQPSPRVRIPGAQSVDVLGHGDGLVKAPQHICAHVGVYTFEDAEPLRLADDRRRTRLKFWILLAVFAPRLPPQMHREGVGIYEAAVGESHVSVPLAGGQCLSAVRERPLEGQLVLPGPQFDVLCQTPGLEPAFVGGQGSSMACNCCTGGVGIGRHAEVKLSAVGLVQRDSAFPGAGIEIIQLSHELSGHRL</sequence>
<keyword evidence="2" id="KW-1185">Reference proteome</keyword>
<dbReference type="AlphaFoldDB" id="A0AAD9W5F5"/>
<dbReference type="Proteomes" id="UP001265746">
    <property type="component" value="Unassembled WGS sequence"/>
</dbReference>
<accession>A0AAD9W5F5</accession>
<organism evidence="1 2">
    <name type="scientific">Phomopsis amygdali</name>
    <name type="common">Fusicoccum amygdali</name>
    <dbReference type="NCBI Taxonomy" id="1214568"/>
    <lineage>
        <taxon>Eukaryota</taxon>
        <taxon>Fungi</taxon>
        <taxon>Dikarya</taxon>
        <taxon>Ascomycota</taxon>
        <taxon>Pezizomycotina</taxon>
        <taxon>Sordariomycetes</taxon>
        <taxon>Sordariomycetidae</taxon>
        <taxon>Diaporthales</taxon>
        <taxon>Diaporthaceae</taxon>
        <taxon>Diaporthe</taxon>
    </lineage>
</organism>
<dbReference type="EMBL" id="JAUJFL010000002">
    <property type="protein sequence ID" value="KAK2610554.1"/>
    <property type="molecule type" value="Genomic_DNA"/>
</dbReference>
<gene>
    <name evidence="1" type="ORF">N8I77_003974</name>
</gene>